<dbReference type="AlphaFoldDB" id="A0AAW5PDC8"/>
<evidence type="ECO:0000259" key="1">
    <source>
        <dbReference type="PROSITE" id="PS50943"/>
    </source>
</evidence>
<dbReference type="PROSITE" id="PS50943">
    <property type="entry name" value="HTH_CROC1"/>
    <property type="match status" value="1"/>
</dbReference>
<comment type="caution">
    <text evidence="2">The sequence shown here is derived from an EMBL/GenBank/DDBJ whole genome shotgun (WGS) entry which is preliminary data.</text>
</comment>
<dbReference type="Pfam" id="PF01381">
    <property type="entry name" value="HTH_3"/>
    <property type="match status" value="1"/>
</dbReference>
<dbReference type="SUPFAM" id="SSF47413">
    <property type="entry name" value="lambda repressor-like DNA-binding domains"/>
    <property type="match status" value="1"/>
</dbReference>
<keyword evidence="2" id="KW-0238">DNA-binding</keyword>
<evidence type="ECO:0000313" key="3">
    <source>
        <dbReference type="Proteomes" id="UP001155110"/>
    </source>
</evidence>
<dbReference type="EMBL" id="JANTZM010000021">
    <property type="protein sequence ID" value="MCS4159252.1"/>
    <property type="molecule type" value="Genomic_DNA"/>
</dbReference>
<evidence type="ECO:0000313" key="2">
    <source>
        <dbReference type="EMBL" id="MCS4159252.1"/>
    </source>
</evidence>
<dbReference type="InterPro" id="IPR001387">
    <property type="entry name" value="Cro/C1-type_HTH"/>
</dbReference>
<accession>A0AAW5PDC8</accession>
<reference evidence="2" key="1">
    <citation type="submission" date="2022-08" db="EMBL/GenBank/DDBJ databases">
        <title>Genomic Encyclopedia of Type Strains, Phase V (KMG-V): Genome sequencing to study the core and pangenomes of soil and plant-associated prokaryotes.</title>
        <authorList>
            <person name="Whitman W."/>
        </authorList>
    </citation>
    <scope>NUCLEOTIDE SEQUENCE</scope>
    <source>
        <strain evidence="2">SP3002</strain>
    </source>
</reference>
<organism evidence="2 3">
    <name type="scientific">Salinibacter ruber</name>
    <dbReference type="NCBI Taxonomy" id="146919"/>
    <lineage>
        <taxon>Bacteria</taxon>
        <taxon>Pseudomonadati</taxon>
        <taxon>Rhodothermota</taxon>
        <taxon>Rhodothermia</taxon>
        <taxon>Rhodothermales</taxon>
        <taxon>Salinibacteraceae</taxon>
        <taxon>Salinibacter</taxon>
    </lineage>
</organism>
<dbReference type="CDD" id="cd00093">
    <property type="entry name" value="HTH_XRE"/>
    <property type="match status" value="1"/>
</dbReference>
<sequence>MMHYSEMTGGKLRELRQKLDLSIRELADRWGVGKSTLHREEDKDAVRQLYADAIRYLEQQAASGPTA</sequence>
<protein>
    <submittedName>
        <fullName evidence="2">DNA-binding transcriptional regulator YiaG</fullName>
    </submittedName>
</protein>
<dbReference type="GO" id="GO:0003677">
    <property type="term" value="F:DNA binding"/>
    <property type="evidence" value="ECO:0007669"/>
    <property type="project" value="UniProtKB-KW"/>
</dbReference>
<dbReference type="RefSeq" id="WP_259258525.1">
    <property type="nucleotide sequence ID" value="NZ_JANTZM010000021.1"/>
</dbReference>
<dbReference type="InterPro" id="IPR010982">
    <property type="entry name" value="Lambda_DNA-bd_dom_sf"/>
</dbReference>
<proteinExistence type="predicted"/>
<name>A0AAW5PDC8_9BACT</name>
<dbReference type="Proteomes" id="UP001155110">
    <property type="component" value="Unassembled WGS sequence"/>
</dbReference>
<dbReference type="Gene3D" id="1.10.260.40">
    <property type="entry name" value="lambda repressor-like DNA-binding domains"/>
    <property type="match status" value="1"/>
</dbReference>
<gene>
    <name evidence="2" type="ORF">GGP99_003242</name>
</gene>
<feature type="domain" description="HTH cro/C1-type" evidence="1">
    <location>
        <begin position="12"/>
        <end position="37"/>
    </location>
</feature>